<gene>
    <name evidence="1" type="ORF">E4Q08_11605</name>
</gene>
<sequence length="108" mass="12023">MKPRVYIETTVISYLTARPSRDLIIAARQELTREVWDRLLTECECFVSALVVLEASKGDEVAAAQRLDAIHGLPVLHVGDDAGRMTELLVLERRAIPAESRKTPCPLP</sequence>
<evidence type="ECO:0000313" key="1">
    <source>
        <dbReference type="EMBL" id="NMQ05864.1"/>
    </source>
</evidence>
<protein>
    <recommendedName>
        <fullName evidence="3">PIN domain-containing protein</fullName>
    </recommendedName>
</protein>
<dbReference type="EMBL" id="SPMX01000029">
    <property type="protein sequence ID" value="NMQ05864.1"/>
    <property type="molecule type" value="Genomic_DNA"/>
</dbReference>
<comment type="caution">
    <text evidence="1">The sequence shown here is derived from an EMBL/GenBank/DDBJ whole genome shotgun (WGS) entry which is preliminary data.</text>
</comment>
<organism evidence="1 2">
    <name type="scientific">Candidatus Accumulibacter contiguus</name>
    <dbReference type="NCBI Taxonomy" id="2954381"/>
    <lineage>
        <taxon>Bacteria</taxon>
        <taxon>Pseudomonadati</taxon>
        <taxon>Pseudomonadota</taxon>
        <taxon>Betaproteobacteria</taxon>
        <taxon>Candidatus Accumulibacter</taxon>
    </lineage>
</organism>
<proteinExistence type="predicted"/>
<dbReference type="RefSeq" id="WP_169070506.1">
    <property type="nucleotide sequence ID" value="NZ_SPMX01000029.1"/>
</dbReference>
<evidence type="ECO:0008006" key="3">
    <source>
        <dbReference type="Google" id="ProtNLM"/>
    </source>
</evidence>
<keyword evidence="2" id="KW-1185">Reference proteome</keyword>
<evidence type="ECO:0000313" key="2">
    <source>
        <dbReference type="Proteomes" id="UP000886469"/>
    </source>
</evidence>
<dbReference type="Proteomes" id="UP000886469">
    <property type="component" value="Unassembled WGS sequence"/>
</dbReference>
<accession>A0ABX1T9S8</accession>
<name>A0ABX1T9S8_9PROT</name>
<reference evidence="1" key="1">
    <citation type="submission" date="2019-03" db="EMBL/GenBank/DDBJ databases">
        <title>Metabolic reconstructions from genomes of highly enriched 'Candidatus Accumulibacter' and 'Candidatus Competibacter' bioreactor populations.</title>
        <authorList>
            <person name="Annavajhala M.K."/>
            <person name="Welles L."/>
            <person name="Abbas B."/>
            <person name="Sorokin D."/>
            <person name="Park H."/>
            <person name="Van Loosdrecht M."/>
            <person name="Chandran K."/>
        </authorList>
    </citation>
    <scope>NUCLEOTIDE SEQUENCE</scope>
    <source>
        <strain evidence="1">SBR_L</strain>
    </source>
</reference>